<protein>
    <submittedName>
        <fullName evidence="2">DSBA-like thioredoxin domain-containing protein</fullName>
    </submittedName>
</protein>
<dbReference type="SUPFAM" id="SSF52833">
    <property type="entry name" value="Thioredoxin-like"/>
    <property type="match status" value="1"/>
</dbReference>
<reference evidence="2" key="1">
    <citation type="submission" date="2023-06" db="EMBL/GenBank/DDBJ databases">
        <title>Genome-scale phylogeny and comparative genomics of the fungal order Sordariales.</title>
        <authorList>
            <consortium name="Lawrence Berkeley National Laboratory"/>
            <person name="Hensen N."/>
            <person name="Bonometti L."/>
            <person name="Westerberg I."/>
            <person name="Brannstrom I.O."/>
            <person name="Guillou S."/>
            <person name="Cros-Aarteil S."/>
            <person name="Calhoun S."/>
            <person name="Haridas S."/>
            <person name="Kuo A."/>
            <person name="Mondo S."/>
            <person name="Pangilinan J."/>
            <person name="Riley R."/>
            <person name="Labutti K."/>
            <person name="Andreopoulos B."/>
            <person name="Lipzen A."/>
            <person name="Chen C."/>
            <person name="Yanf M."/>
            <person name="Daum C."/>
            <person name="Ng V."/>
            <person name="Clum A."/>
            <person name="Steindorff A."/>
            <person name="Ohm R."/>
            <person name="Martin F."/>
            <person name="Silar P."/>
            <person name="Natvig D."/>
            <person name="Lalanne C."/>
            <person name="Gautier V."/>
            <person name="Ament-Velasquez S.L."/>
            <person name="Kruys A."/>
            <person name="Hutchinson M.I."/>
            <person name="Powell A.J."/>
            <person name="Barry K."/>
            <person name="Miller A.N."/>
            <person name="Grigoriev I.V."/>
            <person name="Debuchy R."/>
            <person name="Gladieux P."/>
            <person name="Thoren M.H."/>
            <person name="Johannesson H."/>
        </authorList>
    </citation>
    <scope>NUCLEOTIDE SEQUENCE</scope>
    <source>
        <strain evidence="2">CBS 606.72</strain>
    </source>
</reference>
<dbReference type="EMBL" id="JAULSU010000007">
    <property type="protein sequence ID" value="KAK0611496.1"/>
    <property type="molecule type" value="Genomic_DNA"/>
</dbReference>
<evidence type="ECO:0000313" key="3">
    <source>
        <dbReference type="Proteomes" id="UP001175000"/>
    </source>
</evidence>
<dbReference type="PANTHER" id="PTHR13887:SF41">
    <property type="entry name" value="THIOREDOXIN SUPERFAMILY PROTEIN"/>
    <property type="match status" value="1"/>
</dbReference>
<comment type="caution">
    <text evidence="2">The sequence shown here is derived from an EMBL/GenBank/DDBJ whole genome shotgun (WGS) entry which is preliminary data.</text>
</comment>
<dbReference type="Proteomes" id="UP001175000">
    <property type="component" value="Unassembled WGS sequence"/>
</dbReference>
<proteinExistence type="predicted"/>
<dbReference type="InterPro" id="IPR001853">
    <property type="entry name" value="DSBA-like_thioredoxin_dom"/>
</dbReference>
<dbReference type="GO" id="GO:0016491">
    <property type="term" value="F:oxidoreductase activity"/>
    <property type="evidence" value="ECO:0007669"/>
    <property type="project" value="InterPro"/>
</dbReference>
<dbReference type="Pfam" id="PF01323">
    <property type="entry name" value="DSBA"/>
    <property type="match status" value="1"/>
</dbReference>
<name>A0AA39TNE9_9PEZI</name>
<keyword evidence="3" id="KW-1185">Reference proteome</keyword>
<evidence type="ECO:0000313" key="2">
    <source>
        <dbReference type="EMBL" id="KAK0611496.1"/>
    </source>
</evidence>
<dbReference type="InterPro" id="IPR036249">
    <property type="entry name" value="Thioredoxin-like_sf"/>
</dbReference>
<gene>
    <name evidence="2" type="ORF">B0T14DRAFT_441571</name>
</gene>
<dbReference type="AlphaFoldDB" id="A0AA39TNE9"/>
<accession>A0AA39TNE9</accession>
<sequence>MPNFQFNIKIVSDVICPWCYIGKKRLEKAISLYQKTVPGGADDTFTVTWHPFYLDPNLPKVGINGKDHLAAKFGPERAAMLQSRLLVIGEAEGINFAGRGKIGNTRDAHRLIQLAKTKSNAVESKAMAELFRSHMEEGGDITSQSTLVAVGEKAGLDRSETQKWLEEGKGGDEVDREVDDAYRRGVSGVPNFTINGRYEVSGAQDPESFVQQFIRAKESAPGVSKTSGGPSC</sequence>
<organism evidence="2 3">
    <name type="scientific">Immersiella caudata</name>
    <dbReference type="NCBI Taxonomy" id="314043"/>
    <lineage>
        <taxon>Eukaryota</taxon>
        <taxon>Fungi</taxon>
        <taxon>Dikarya</taxon>
        <taxon>Ascomycota</taxon>
        <taxon>Pezizomycotina</taxon>
        <taxon>Sordariomycetes</taxon>
        <taxon>Sordariomycetidae</taxon>
        <taxon>Sordariales</taxon>
        <taxon>Lasiosphaeriaceae</taxon>
        <taxon>Immersiella</taxon>
    </lineage>
</organism>
<evidence type="ECO:0000259" key="1">
    <source>
        <dbReference type="Pfam" id="PF01323"/>
    </source>
</evidence>
<dbReference type="CDD" id="cd03024">
    <property type="entry name" value="DsbA_FrnE"/>
    <property type="match status" value="1"/>
</dbReference>
<feature type="domain" description="DSBA-like thioredoxin" evidence="1">
    <location>
        <begin position="8"/>
        <end position="212"/>
    </location>
</feature>
<dbReference type="PANTHER" id="PTHR13887">
    <property type="entry name" value="GLUTATHIONE S-TRANSFERASE KAPPA"/>
    <property type="match status" value="1"/>
</dbReference>
<dbReference type="Gene3D" id="3.40.30.10">
    <property type="entry name" value="Glutaredoxin"/>
    <property type="match status" value="1"/>
</dbReference>